<reference evidence="1 2" key="1">
    <citation type="journal article" date="2011" name="Genome Res.">
        <title>Phylogeny-wide analysis of social amoeba genomes highlights ancient origins for complex intercellular communication.</title>
        <authorList>
            <person name="Heidel A.J."/>
            <person name="Lawal H.M."/>
            <person name="Felder M."/>
            <person name="Schilde C."/>
            <person name="Helps N.R."/>
            <person name="Tunggal B."/>
            <person name="Rivero F."/>
            <person name="John U."/>
            <person name="Schleicher M."/>
            <person name="Eichinger L."/>
            <person name="Platzer M."/>
            <person name="Noegel A.A."/>
            <person name="Schaap P."/>
            <person name="Gloeckner G."/>
        </authorList>
    </citation>
    <scope>NUCLEOTIDE SEQUENCE [LARGE SCALE GENOMIC DNA]</scope>
    <source>
        <strain evidence="2">ATCC 26659 / Pp 5 / PN500</strain>
    </source>
</reference>
<dbReference type="RefSeq" id="XP_020429086.1">
    <property type="nucleotide sequence ID" value="XM_020580499.1"/>
</dbReference>
<dbReference type="AlphaFoldDB" id="D3BNK3"/>
<gene>
    <name evidence="1" type="ORF">PPL_09706</name>
</gene>
<proteinExistence type="predicted"/>
<dbReference type="Proteomes" id="UP000001396">
    <property type="component" value="Unassembled WGS sequence"/>
</dbReference>
<dbReference type="EMBL" id="ADBJ01000044">
    <property type="protein sequence ID" value="EFA76954.1"/>
    <property type="molecule type" value="Genomic_DNA"/>
</dbReference>
<name>D3BNK3_HETP5</name>
<sequence>MEADLKIPTNGNRQLVPVLRPKCVNGFATLNNSGRVLVSVLSRPECNIHT</sequence>
<dbReference type="GeneID" id="31365181"/>
<dbReference type="InParanoid" id="D3BNK3"/>
<organism evidence="1 2">
    <name type="scientific">Heterostelium pallidum (strain ATCC 26659 / Pp 5 / PN500)</name>
    <name type="common">Cellular slime mold</name>
    <name type="synonym">Polysphondylium pallidum</name>
    <dbReference type="NCBI Taxonomy" id="670386"/>
    <lineage>
        <taxon>Eukaryota</taxon>
        <taxon>Amoebozoa</taxon>
        <taxon>Evosea</taxon>
        <taxon>Eumycetozoa</taxon>
        <taxon>Dictyostelia</taxon>
        <taxon>Acytosteliales</taxon>
        <taxon>Acytosteliaceae</taxon>
        <taxon>Heterostelium</taxon>
    </lineage>
</organism>
<comment type="caution">
    <text evidence="1">The sequence shown here is derived from an EMBL/GenBank/DDBJ whole genome shotgun (WGS) entry which is preliminary data.</text>
</comment>
<accession>D3BNK3</accession>
<keyword evidence="2" id="KW-1185">Reference proteome</keyword>
<evidence type="ECO:0000313" key="1">
    <source>
        <dbReference type="EMBL" id="EFA76954.1"/>
    </source>
</evidence>
<protein>
    <submittedName>
        <fullName evidence="1">Uncharacterized protein</fullName>
    </submittedName>
</protein>
<evidence type="ECO:0000313" key="2">
    <source>
        <dbReference type="Proteomes" id="UP000001396"/>
    </source>
</evidence>